<feature type="transmembrane region" description="Helical" evidence="2">
    <location>
        <begin position="127"/>
        <end position="148"/>
    </location>
</feature>
<keyword evidence="5" id="KW-1185">Reference proteome</keyword>
<dbReference type="Pfam" id="PF23636">
    <property type="entry name" value="DUF7144"/>
    <property type="match status" value="1"/>
</dbReference>
<evidence type="ECO:0000259" key="3">
    <source>
        <dbReference type="Pfam" id="PF23636"/>
    </source>
</evidence>
<evidence type="ECO:0000313" key="4">
    <source>
        <dbReference type="EMBL" id="GES38348.1"/>
    </source>
</evidence>
<feature type="transmembrane region" description="Helical" evidence="2">
    <location>
        <begin position="155"/>
        <end position="172"/>
    </location>
</feature>
<comment type="caution">
    <text evidence="4">The sequence shown here is derived from an EMBL/GenBank/DDBJ whole genome shotgun (WGS) entry which is preliminary data.</text>
</comment>
<keyword evidence="2" id="KW-1133">Transmembrane helix</keyword>
<evidence type="ECO:0000313" key="5">
    <source>
        <dbReference type="Proteomes" id="UP000325466"/>
    </source>
</evidence>
<sequence>MSEGSSVTPGSPTGAGATAGAGSTAGTGSKAGAGATAGAGSTAAAGASARHGGGAHEAGGPAAVRHDSGPATGSGLKQGFAAGTSIAAGILLATVGVLQVLQGIAAIAKDDIIVVGQEYTFSWSVSAWGWVHLILGILVAVIGLALVTGATWARVAAIVIAALSIIANFLWLPYYPGWSLAIIAIDVVVIWAVSTWDADRTWDAGRTEPGYRP</sequence>
<dbReference type="InterPro" id="IPR055568">
    <property type="entry name" value="DUF7144"/>
</dbReference>
<feature type="compositionally biased region" description="Gly residues" evidence="1">
    <location>
        <begin position="17"/>
        <end position="34"/>
    </location>
</feature>
<feature type="region of interest" description="Disordered" evidence="1">
    <location>
        <begin position="46"/>
        <end position="68"/>
    </location>
</feature>
<feature type="domain" description="DUF7144" evidence="3">
    <location>
        <begin position="86"/>
        <end position="197"/>
    </location>
</feature>
<protein>
    <recommendedName>
        <fullName evidence="3">DUF7144 domain-containing protein</fullName>
    </recommendedName>
</protein>
<proteinExistence type="predicted"/>
<feature type="region of interest" description="Disordered" evidence="1">
    <location>
        <begin position="1"/>
        <end position="34"/>
    </location>
</feature>
<accession>A0ABQ0YP74</accession>
<dbReference type="Proteomes" id="UP000325466">
    <property type="component" value="Unassembled WGS sequence"/>
</dbReference>
<name>A0ABQ0YP74_9NOCA</name>
<evidence type="ECO:0000256" key="1">
    <source>
        <dbReference type="SAM" id="MobiDB-lite"/>
    </source>
</evidence>
<dbReference type="EMBL" id="BLAH01000094">
    <property type="protein sequence ID" value="GES38348.1"/>
    <property type="molecule type" value="Genomic_DNA"/>
</dbReference>
<reference evidence="4 5" key="1">
    <citation type="journal article" date="2018" name="Biodegradation">
        <title>1,4-Dioxane degradation characteristics of Rhodococcus aetherivorans JCM 14343.</title>
        <authorList>
            <person name="Inoue D."/>
            <person name="Tsunoda T."/>
            <person name="Yamamoto N."/>
            <person name="Ike M."/>
            <person name="Sei K."/>
        </authorList>
    </citation>
    <scope>NUCLEOTIDE SEQUENCE [LARGE SCALE GENOMIC DNA]</scope>
    <source>
        <strain evidence="4 5">JCM 14343</strain>
    </source>
</reference>
<keyword evidence="2" id="KW-0472">Membrane</keyword>
<gene>
    <name evidence="4" type="ORF">RAJCM14343_3610</name>
</gene>
<feature type="transmembrane region" description="Helical" evidence="2">
    <location>
        <begin position="86"/>
        <end position="107"/>
    </location>
</feature>
<keyword evidence="2" id="KW-0812">Transmembrane</keyword>
<feature type="transmembrane region" description="Helical" evidence="2">
    <location>
        <begin position="178"/>
        <end position="196"/>
    </location>
</feature>
<evidence type="ECO:0000256" key="2">
    <source>
        <dbReference type="SAM" id="Phobius"/>
    </source>
</evidence>
<organism evidence="4 5">
    <name type="scientific">Rhodococcus aetherivorans</name>
    <dbReference type="NCBI Taxonomy" id="191292"/>
    <lineage>
        <taxon>Bacteria</taxon>
        <taxon>Bacillati</taxon>
        <taxon>Actinomycetota</taxon>
        <taxon>Actinomycetes</taxon>
        <taxon>Mycobacteriales</taxon>
        <taxon>Nocardiaceae</taxon>
        <taxon>Rhodococcus</taxon>
    </lineage>
</organism>